<evidence type="ECO:0000256" key="13">
    <source>
        <dbReference type="ARBA" id="ARBA00023136"/>
    </source>
</evidence>
<keyword evidence="15" id="KW-0812">Transmembrane</keyword>
<dbReference type="InterPro" id="IPR002401">
    <property type="entry name" value="Cyt_P450_E_grp-I"/>
</dbReference>
<evidence type="ECO:0000313" key="17">
    <source>
        <dbReference type="Proteomes" id="UP000759131"/>
    </source>
</evidence>
<keyword evidence="8" id="KW-0256">Endoplasmic reticulum</keyword>
<evidence type="ECO:0000256" key="9">
    <source>
        <dbReference type="ARBA" id="ARBA00022848"/>
    </source>
</evidence>
<keyword evidence="17" id="KW-1185">Reference proteome</keyword>
<evidence type="ECO:0000256" key="10">
    <source>
        <dbReference type="ARBA" id="ARBA00023002"/>
    </source>
</evidence>
<dbReference type="OrthoDB" id="6513420at2759"/>
<keyword evidence="10" id="KW-0560">Oxidoreductase</keyword>
<evidence type="ECO:0000256" key="4">
    <source>
        <dbReference type="ARBA" id="ARBA00004406"/>
    </source>
</evidence>
<dbReference type="PRINTS" id="PR00385">
    <property type="entry name" value="P450"/>
</dbReference>
<dbReference type="Pfam" id="PF00067">
    <property type="entry name" value="p450"/>
    <property type="match status" value="1"/>
</dbReference>
<dbReference type="AlphaFoldDB" id="A0A7R9KLP7"/>
<dbReference type="EMBL" id="OC857576">
    <property type="protein sequence ID" value="CAD7625357.1"/>
    <property type="molecule type" value="Genomic_DNA"/>
</dbReference>
<keyword evidence="13 15" id="KW-0472">Membrane</keyword>
<evidence type="ECO:0000313" key="16">
    <source>
        <dbReference type="EMBL" id="CAD7625357.1"/>
    </source>
</evidence>
<evidence type="ECO:0000256" key="12">
    <source>
        <dbReference type="ARBA" id="ARBA00023033"/>
    </source>
</evidence>
<comment type="function">
    <text evidence="2">May be involved in the metabolism of insect hormones and in the breakdown of synthetic insecticides.</text>
</comment>
<keyword evidence="9" id="KW-0492">Microsome</keyword>
<dbReference type="GO" id="GO:0016705">
    <property type="term" value="F:oxidoreductase activity, acting on paired donors, with incorporation or reduction of molecular oxygen"/>
    <property type="evidence" value="ECO:0007669"/>
    <property type="project" value="InterPro"/>
</dbReference>
<name>A0A7R9KLP7_9ACAR</name>
<evidence type="ECO:0000256" key="3">
    <source>
        <dbReference type="ARBA" id="ARBA00004174"/>
    </source>
</evidence>
<evidence type="ECO:0000256" key="5">
    <source>
        <dbReference type="ARBA" id="ARBA00010617"/>
    </source>
</evidence>
<feature type="binding site" description="axial binding residue" evidence="14">
    <location>
        <position position="801"/>
    </location>
    <ligand>
        <name>heme</name>
        <dbReference type="ChEBI" id="CHEBI:30413"/>
    </ligand>
    <ligandPart>
        <name>Fe</name>
        <dbReference type="ChEBI" id="CHEBI:18248"/>
    </ligandPart>
</feature>
<organism evidence="16">
    <name type="scientific">Medioppia subpectinata</name>
    <dbReference type="NCBI Taxonomy" id="1979941"/>
    <lineage>
        <taxon>Eukaryota</taxon>
        <taxon>Metazoa</taxon>
        <taxon>Ecdysozoa</taxon>
        <taxon>Arthropoda</taxon>
        <taxon>Chelicerata</taxon>
        <taxon>Arachnida</taxon>
        <taxon>Acari</taxon>
        <taxon>Acariformes</taxon>
        <taxon>Sarcoptiformes</taxon>
        <taxon>Oribatida</taxon>
        <taxon>Brachypylina</taxon>
        <taxon>Oppioidea</taxon>
        <taxon>Oppiidae</taxon>
        <taxon>Medioppia</taxon>
    </lineage>
</organism>
<evidence type="ECO:0008006" key="18">
    <source>
        <dbReference type="Google" id="ProtNLM"/>
    </source>
</evidence>
<evidence type="ECO:0000256" key="14">
    <source>
        <dbReference type="PIRSR" id="PIRSR602401-1"/>
    </source>
</evidence>
<reference evidence="16" key="1">
    <citation type="submission" date="2020-11" db="EMBL/GenBank/DDBJ databases">
        <authorList>
            <person name="Tran Van P."/>
        </authorList>
    </citation>
    <scope>NUCLEOTIDE SEQUENCE</scope>
</reference>
<dbReference type="InterPro" id="IPR050182">
    <property type="entry name" value="Cytochrome_P450_fam2"/>
</dbReference>
<feature type="transmembrane region" description="Helical" evidence="15">
    <location>
        <begin position="139"/>
        <end position="158"/>
    </location>
</feature>
<dbReference type="FunFam" id="1.10.630.10:FF:000238">
    <property type="entry name" value="Cytochrome P450 2A6"/>
    <property type="match status" value="1"/>
</dbReference>
<dbReference type="Proteomes" id="UP000759131">
    <property type="component" value="Unassembled WGS sequence"/>
</dbReference>
<dbReference type="Gene3D" id="1.10.630.10">
    <property type="entry name" value="Cytochrome P450"/>
    <property type="match status" value="1"/>
</dbReference>
<evidence type="ECO:0000256" key="8">
    <source>
        <dbReference type="ARBA" id="ARBA00022824"/>
    </source>
</evidence>
<dbReference type="EMBL" id="CAJPIZ010003001">
    <property type="protein sequence ID" value="CAG2105787.1"/>
    <property type="molecule type" value="Genomic_DNA"/>
</dbReference>
<dbReference type="PROSITE" id="PS00086">
    <property type="entry name" value="CYTOCHROME_P450"/>
    <property type="match status" value="1"/>
</dbReference>
<keyword evidence="12" id="KW-0503">Monooxygenase</keyword>
<dbReference type="PANTHER" id="PTHR24300">
    <property type="entry name" value="CYTOCHROME P450 508A4-RELATED"/>
    <property type="match status" value="1"/>
</dbReference>
<dbReference type="GO" id="GO:0005506">
    <property type="term" value="F:iron ion binding"/>
    <property type="evidence" value="ECO:0007669"/>
    <property type="project" value="InterPro"/>
</dbReference>
<evidence type="ECO:0000256" key="1">
    <source>
        <dbReference type="ARBA" id="ARBA00001971"/>
    </source>
</evidence>
<dbReference type="GO" id="GO:0020037">
    <property type="term" value="F:heme binding"/>
    <property type="evidence" value="ECO:0007669"/>
    <property type="project" value="InterPro"/>
</dbReference>
<dbReference type="InterPro" id="IPR017972">
    <property type="entry name" value="Cyt_P450_CS"/>
</dbReference>
<dbReference type="PRINTS" id="PR00463">
    <property type="entry name" value="EP450I"/>
</dbReference>
<comment type="subcellular location">
    <subcellularLocation>
        <location evidence="4">Endoplasmic reticulum membrane</location>
        <topology evidence="4">Peripheral membrane protein</topology>
    </subcellularLocation>
    <subcellularLocation>
        <location evidence="3">Microsome membrane</location>
        <topology evidence="3">Peripheral membrane protein</topology>
    </subcellularLocation>
</comment>
<accession>A0A7R9KLP7</accession>
<dbReference type="GO" id="GO:0005789">
    <property type="term" value="C:endoplasmic reticulum membrane"/>
    <property type="evidence" value="ECO:0007669"/>
    <property type="project" value="UniProtKB-SubCell"/>
</dbReference>
<comment type="similarity">
    <text evidence="5">Belongs to the cytochrome P450 family.</text>
</comment>
<evidence type="ECO:0000256" key="11">
    <source>
        <dbReference type="ARBA" id="ARBA00023004"/>
    </source>
</evidence>
<keyword evidence="15" id="KW-1133">Transmembrane helix</keyword>
<evidence type="ECO:0000256" key="15">
    <source>
        <dbReference type="SAM" id="Phobius"/>
    </source>
</evidence>
<dbReference type="InterPro" id="IPR036396">
    <property type="entry name" value="Cyt_P450_sf"/>
</dbReference>
<sequence length="860" mass="98397">MYKCTPIKFGEIAKCHPDTNVTHWVMRTFYLDIAEYMMCQLNLGLNYSKHRVPAFDRNILIINCNIKVLNKSGFEIPEIIIEIYRSLVGQSALYMNRLKWFRQTRHVGKSVLDIETAHHTPWFSCEQYTKLRINCTQVYLNYSLVVWMIFWILAANILTKCISNLLLNVFLVIKSDPYFHTLADVVNSTEVSIAGNNSLRELMQPNHGLTDIYDQLYPRMAQYEDNLDFSGAEYHKVLIDVVMGRAVIFAQSMRIRKLQLMYPTLEFKRAIEGGLYQNHKNLETLQQMITGFMRDEIHTNQTLFRRKPHFEYSHVLTLEELWRGGFALLAIGLAISCLTNIGEKLWSFLLFENPVSSRECYVSVKETKRVAIGLIAVYLVRFYVKVFSLPRGPFPLPVVGNALRKNTKVNQFVTINELHKTYGRVFTVWIGGTPMVVIAGLNLIKTAFNSKNNELMGRPKAFRQALPPSGSNVAFTDYGPVWASLRRVAHSAVRKLVVSEKLSDLVDDIVDETVQIMKKTHPIGTPFNPKSFIYAYVLNIIASSAFGKRYEFEDKELKYLEQAFEYIKANSNALVICDRIPVLKLYPKYAKVFAKNIQTMRGLAVFSRQQYMAHLKTHSSGVVNDFCDALIEAKEEAIQESKENASHLTDENLSLVILDLFFAGTDNTQYTMRWILLLMANNREMQIQMRDEIESVIGDRVATHEDRNECHFVNAFIAEALRYRGITPFGLPHVAMADMQLDKYHIKEGTFVFGNLVSVTHDPNLWPNPDVFDPKRFLTSDGKFGSNIPGFTPFGIGRRICFGEKLALADLFFITVRLLKSTNECVFALQTGDGSADLEADPNIPFLSTPKPYEITLEMK</sequence>
<dbReference type="SUPFAM" id="SSF48264">
    <property type="entry name" value="Cytochrome P450"/>
    <property type="match status" value="1"/>
</dbReference>
<dbReference type="PANTHER" id="PTHR24300:SF417">
    <property type="entry name" value="CYTOCHROME P450 508B1-RELATED"/>
    <property type="match status" value="1"/>
</dbReference>
<evidence type="ECO:0000256" key="7">
    <source>
        <dbReference type="ARBA" id="ARBA00022723"/>
    </source>
</evidence>
<proteinExistence type="inferred from homology"/>
<keyword evidence="7 14" id="KW-0479">Metal-binding</keyword>
<keyword evidence="6 14" id="KW-0349">Heme</keyword>
<feature type="non-terminal residue" evidence="16">
    <location>
        <position position="1"/>
    </location>
</feature>
<dbReference type="GO" id="GO:0004497">
    <property type="term" value="F:monooxygenase activity"/>
    <property type="evidence" value="ECO:0007669"/>
    <property type="project" value="UniProtKB-KW"/>
</dbReference>
<keyword evidence="11 14" id="KW-0408">Iron</keyword>
<evidence type="ECO:0000256" key="2">
    <source>
        <dbReference type="ARBA" id="ARBA00003690"/>
    </source>
</evidence>
<gene>
    <name evidence="16" type="ORF">OSB1V03_LOCUS5792</name>
</gene>
<evidence type="ECO:0000256" key="6">
    <source>
        <dbReference type="ARBA" id="ARBA00022617"/>
    </source>
</evidence>
<dbReference type="InterPro" id="IPR001128">
    <property type="entry name" value="Cyt_P450"/>
</dbReference>
<comment type="cofactor">
    <cofactor evidence="1 14">
        <name>heme</name>
        <dbReference type="ChEBI" id="CHEBI:30413"/>
    </cofactor>
</comment>
<protein>
    <recommendedName>
        <fullName evidence="18">Cytochrome P450</fullName>
    </recommendedName>
</protein>